<feature type="transmembrane region" description="Helical" evidence="6">
    <location>
        <begin position="343"/>
        <end position="365"/>
    </location>
</feature>
<reference evidence="8 9" key="1">
    <citation type="submission" date="2016-11" db="EMBL/GenBank/DDBJ databases">
        <title>The macronuclear genome of Stentor coeruleus: a giant cell with tiny introns.</title>
        <authorList>
            <person name="Slabodnick M."/>
            <person name="Ruby J.G."/>
            <person name="Reiff S.B."/>
            <person name="Swart E.C."/>
            <person name="Gosai S."/>
            <person name="Prabakaran S."/>
            <person name="Witkowska E."/>
            <person name="Larue G.E."/>
            <person name="Fisher S."/>
            <person name="Freeman R.M."/>
            <person name="Gunawardena J."/>
            <person name="Chu W."/>
            <person name="Stover N.A."/>
            <person name="Gregory B.D."/>
            <person name="Nowacki M."/>
            <person name="Derisi J."/>
            <person name="Roy S.W."/>
            <person name="Marshall W.F."/>
            <person name="Sood P."/>
        </authorList>
    </citation>
    <scope>NUCLEOTIDE SEQUENCE [LARGE SCALE GENOMIC DNA]</scope>
    <source>
        <strain evidence="8">WM001</strain>
    </source>
</reference>
<feature type="transmembrane region" description="Helical" evidence="6">
    <location>
        <begin position="318"/>
        <end position="337"/>
    </location>
</feature>
<feature type="transmembrane region" description="Helical" evidence="6">
    <location>
        <begin position="255"/>
        <end position="275"/>
    </location>
</feature>
<evidence type="ECO:0000256" key="6">
    <source>
        <dbReference type="SAM" id="Phobius"/>
    </source>
</evidence>
<comment type="subcellular location">
    <subcellularLocation>
        <location evidence="1">Membrane</location>
        <topology evidence="1">Multi-pass membrane protein</topology>
    </subcellularLocation>
</comment>
<dbReference type="PANTHER" id="PTHR11730">
    <property type="entry name" value="AMMONIUM TRANSPORTER"/>
    <property type="match status" value="1"/>
</dbReference>
<dbReference type="InterPro" id="IPR002229">
    <property type="entry name" value="RhesusRHD"/>
</dbReference>
<dbReference type="GO" id="GO:0097272">
    <property type="term" value="P:ammonium homeostasis"/>
    <property type="evidence" value="ECO:0007669"/>
    <property type="project" value="TreeGrafter"/>
</dbReference>
<keyword evidence="9" id="KW-1185">Reference proteome</keyword>
<evidence type="ECO:0000256" key="2">
    <source>
        <dbReference type="ARBA" id="ARBA00011036"/>
    </source>
</evidence>
<feature type="transmembrane region" description="Helical" evidence="6">
    <location>
        <begin position="162"/>
        <end position="180"/>
    </location>
</feature>
<proteinExistence type="inferred from homology"/>
<evidence type="ECO:0000256" key="5">
    <source>
        <dbReference type="ARBA" id="ARBA00023136"/>
    </source>
</evidence>
<evidence type="ECO:0000259" key="7">
    <source>
        <dbReference type="Pfam" id="PF00909"/>
    </source>
</evidence>
<dbReference type="OrthoDB" id="311277at2759"/>
<evidence type="ECO:0000256" key="1">
    <source>
        <dbReference type="ARBA" id="ARBA00004141"/>
    </source>
</evidence>
<protein>
    <recommendedName>
        <fullName evidence="7">Ammonium transporter AmtB-like domain-containing protein</fullName>
    </recommendedName>
</protein>
<evidence type="ECO:0000313" key="8">
    <source>
        <dbReference type="EMBL" id="OMJ90733.1"/>
    </source>
</evidence>
<dbReference type="EMBL" id="MPUH01000096">
    <property type="protein sequence ID" value="OMJ90733.1"/>
    <property type="molecule type" value="Genomic_DNA"/>
</dbReference>
<feature type="domain" description="Ammonium transporter AmtB-like" evidence="7">
    <location>
        <begin position="32"/>
        <end position="349"/>
    </location>
</feature>
<dbReference type="Proteomes" id="UP000187209">
    <property type="component" value="Unassembled WGS sequence"/>
</dbReference>
<comment type="caution">
    <text evidence="8">The sequence shown here is derived from an EMBL/GenBank/DDBJ whole genome shotgun (WGS) entry which is preliminary data.</text>
</comment>
<organism evidence="8 9">
    <name type="scientific">Stentor coeruleus</name>
    <dbReference type="NCBI Taxonomy" id="5963"/>
    <lineage>
        <taxon>Eukaryota</taxon>
        <taxon>Sar</taxon>
        <taxon>Alveolata</taxon>
        <taxon>Ciliophora</taxon>
        <taxon>Postciliodesmatophora</taxon>
        <taxon>Heterotrichea</taxon>
        <taxon>Heterotrichida</taxon>
        <taxon>Stentoridae</taxon>
        <taxon>Stentor</taxon>
    </lineage>
</organism>
<dbReference type="InterPro" id="IPR024041">
    <property type="entry name" value="NH4_transpt_AmtB-like_dom"/>
</dbReference>
<evidence type="ECO:0000256" key="4">
    <source>
        <dbReference type="ARBA" id="ARBA00022989"/>
    </source>
</evidence>
<dbReference type="Pfam" id="PF00909">
    <property type="entry name" value="Ammonium_transp"/>
    <property type="match status" value="1"/>
</dbReference>
<feature type="transmembrane region" description="Helical" evidence="6">
    <location>
        <begin position="192"/>
        <end position="211"/>
    </location>
</feature>
<gene>
    <name evidence="8" type="ORF">SteCoe_6810</name>
</gene>
<comment type="similarity">
    <text evidence="2">Belongs to the ammonium transporter (TC 2.A.49) family. Rh subfamily.</text>
</comment>
<dbReference type="Gene3D" id="1.10.3430.10">
    <property type="entry name" value="Ammonium transporter AmtB like domains"/>
    <property type="match status" value="1"/>
</dbReference>
<feature type="transmembrane region" description="Helical" evidence="6">
    <location>
        <begin position="94"/>
        <end position="117"/>
    </location>
</feature>
<evidence type="ECO:0000313" key="9">
    <source>
        <dbReference type="Proteomes" id="UP000187209"/>
    </source>
</evidence>
<dbReference type="AlphaFoldDB" id="A0A1R2CP29"/>
<accession>A0A1R2CP29</accession>
<dbReference type="GO" id="GO:0008519">
    <property type="term" value="F:ammonium channel activity"/>
    <property type="evidence" value="ECO:0007669"/>
    <property type="project" value="InterPro"/>
</dbReference>
<name>A0A1R2CP29_9CILI</name>
<dbReference type="GO" id="GO:0005886">
    <property type="term" value="C:plasma membrane"/>
    <property type="evidence" value="ECO:0007669"/>
    <property type="project" value="InterPro"/>
</dbReference>
<dbReference type="InterPro" id="IPR029020">
    <property type="entry name" value="Ammonium/urea_transptr"/>
</dbReference>
<evidence type="ECO:0000256" key="3">
    <source>
        <dbReference type="ARBA" id="ARBA00022692"/>
    </source>
</evidence>
<feature type="transmembrane region" description="Helical" evidence="6">
    <location>
        <begin position="223"/>
        <end position="243"/>
    </location>
</feature>
<dbReference type="PANTHER" id="PTHR11730:SF60">
    <property type="entry name" value="RH50, ISOFORM D"/>
    <property type="match status" value="1"/>
</dbReference>
<feature type="transmembrane region" description="Helical" evidence="6">
    <location>
        <begin position="67"/>
        <end position="88"/>
    </location>
</feature>
<keyword evidence="3 6" id="KW-0812">Transmembrane</keyword>
<sequence>MALGLPLAALALQIIVLLFYTICDNSSEPKDFRYANFQFVHLMIFVGFALLYGFLRRYSWTGLGQNFIIGVFAAEFYLVYASIIHTIYKNESSLTLIIDGKFLLCADFCAGAALVSFGVFIGKVSTLQMLIMAAYESFFYALNEHFVSNIFKTIDSGGGMTLHAFGCYFALAASMTFAPDKNKDLKYNSTNYISNIFAFTGTVLLWFSWPGFNAALAENTEDFYYAVSNTVIALFGSTVGAFITSGLLNNGKLSMVSIINATLSGGVAVGTACIICHKPGWASLLGFLTGGISAFGFEKITPFLEEKIGLQDIAGVNNLHGIPGIISMIFSLCFVSKDKVPDQFYGLLCSLGLSIGSGTLFGLFLRKTQYLFGSEKFFLDAVLWRDEAMIKELEMSYD</sequence>
<dbReference type="SUPFAM" id="SSF111352">
    <property type="entry name" value="Ammonium transporter"/>
    <property type="match status" value="1"/>
</dbReference>
<feature type="transmembrane region" description="Helical" evidence="6">
    <location>
        <begin position="39"/>
        <end position="55"/>
    </location>
</feature>
<feature type="transmembrane region" description="Helical" evidence="6">
    <location>
        <begin position="281"/>
        <end position="297"/>
    </location>
</feature>
<dbReference type="PRINTS" id="PR00342">
    <property type="entry name" value="RHESUSRHD"/>
</dbReference>
<keyword evidence="4 6" id="KW-1133">Transmembrane helix</keyword>
<keyword evidence="5 6" id="KW-0472">Membrane</keyword>